<dbReference type="EMBL" id="CP023270">
    <property type="protein sequence ID" value="AVJ28555.1"/>
    <property type="molecule type" value="Genomic_DNA"/>
</dbReference>
<dbReference type="PANTHER" id="PTHR11079:SF179">
    <property type="entry name" value="TRNA(ADENINE(34)) DEAMINASE, CHLOROPLASTIC"/>
    <property type="match status" value="1"/>
</dbReference>
<dbReference type="PROSITE" id="PS51747">
    <property type="entry name" value="CYT_DCMP_DEAMINASES_2"/>
    <property type="match status" value="1"/>
</dbReference>
<keyword evidence="3" id="KW-1185">Reference proteome</keyword>
<dbReference type="InterPro" id="IPR016193">
    <property type="entry name" value="Cytidine_deaminase-like"/>
</dbReference>
<dbReference type="GO" id="GO:0003824">
    <property type="term" value="F:catalytic activity"/>
    <property type="evidence" value="ECO:0007669"/>
    <property type="project" value="InterPro"/>
</dbReference>
<feature type="domain" description="CMP/dCMP-type deaminase" evidence="1">
    <location>
        <begin position="4"/>
        <end position="120"/>
    </location>
</feature>
<protein>
    <submittedName>
        <fullName evidence="2">tRNA-specific adenosine deaminase</fullName>
    </submittedName>
</protein>
<evidence type="ECO:0000313" key="2">
    <source>
        <dbReference type="EMBL" id="AVJ28555.1"/>
    </source>
</evidence>
<proteinExistence type="predicted"/>
<dbReference type="CDD" id="cd01285">
    <property type="entry name" value="nucleoside_deaminase"/>
    <property type="match status" value="1"/>
</dbReference>
<accession>A0A2S0I948</accession>
<dbReference type="OrthoDB" id="9802676at2"/>
<dbReference type="InterPro" id="IPR002125">
    <property type="entry name" value="CMP_dCMP_dom"/>
</dbReference>
<gene>
    <name evidence="2" type="ORF">CLM73_16360</name>
</gene>
<organism evidence="2 3">
    <name type="scientific">Achromobacter spanius</name>
    <dbReference type="NCBI Taxonomy" id="217203"/>
    <lineage>
        <taxon>Bacteria</taxon>
        <taxon>Pseudomonadati</taxon>
        <taxon>Pseudomonadota</taxon>
        <taxon>Betaproteobacteria</taxon>
        <taxon>Burkholderiales</taxon>
        <taxon>Alcaligenaceae</taxon>
        <taxon>Achromobacter</taxon>
    </lineage>
</organism>
<name>A0A2S0I948_9BURK</name>
<evidence type="ECO:0000313" key="3">
    <source>
        <dbReference type="Proteomes" id="UP000239477"/>
    </source>
</evidence>
<sequence>MITEEDKKHLARCVELARQALDAGDQPFGSVLVSGDGRVLFEDHNHISSGDRTRHPEFEIARWAANNVPEAERAACTVYTSGEHCSMCAAAHGWVGLGRIVYAVSSAQYGEWMRGWGVPPSAVRPLPISEVVNGIEAEGPVPEFVEQVRALHEENVRRRA</sequence>
<dbReference type="PANTHER" id="PTHR11079">
    <property type="entry name" value="CYTOSINE DEAMINASE FAMILY MEMBER"/>
    <property type="match status" value="1"/>
</dbReference>
<dbReference type="AlphaFoldDB" id="A0A2S0I948"/>
<dbReference type="Gene3D" id="3.40.140.10">
    <property type="entry name" value="Cytidine Deaminase, domain 2"/>
    <property type="match status" value="1"/>
</dbReference>
<dbReference type="SUPFAM" id="SSF53927">
    <property type="entry name" value="Cytidine deaminase-like"/>
    <property type="match status" value="1"/>
</dbReference>
<dbReference type="Pfam" id="PF00383">
    <property type="entry name" value="dCMP_cyt_deam_1"/>
    <property type="match status" value="1"/>
</dbReference>
<evidence type="ECO:0000259" key="1">
    <source>
        <dbReference type="PROSITE" id="PS51747"/>
    </source>
</evidence>
<dbReference type="Proteomes" id="UP000239477">
    <property type="component" value="Chromosome"/>
</dbReference>
<dbReference type="RefSeq" id="WP_105239339.1">
    <property type="nucleotide sequence ID" value="NZ_CP023270.1"/>
</dbReference>
<reference evidence="2 3" key="1">
    <citation type="submission" date="2017-09" db="EMBL/GenBank/DDBJ databases">
        <title>Genomic, metabolic, and phenotypic characteristics of bacterial isolates from the natural microbiome of the model nematode Caenorhabditis elegans.</title>
        <authorList>
            <person name="Zimmermann J."/>
            <person name="Obeng N."/>
            <person name="Yang W."/>
            <person name="Obeng O."/>
            <person name="Kissoyan K."/>
            <person name="Pees B."/>
            <person name="Dirksen P."/>
            <person name="Hoppner M."/>
            <person name="Franke A."/>
            <person name="Rosenstiel P."/>
            <person name="Leippe M."/>
            <person name="Dierking K."/>
            <person name="Kaleta C."/>
            <person name="Schulenburg H."/>
        </authorList>
    </citation>
    <scope>NUCLEOTIDE SEQUENCE [LARGE SCALE GENOMIC DNA]</scope>
    <source>
        <strain evidence="2 3">MYb73</strain>
    </source>
</reference>